<dbReference type="PANTHER" id="PTHR34142:SF1">
    <property type="entry name" value="GLYCOSIDE HYDROLASE FAMILY 5 DOMAIN-CONTAINING PROTEIN"/>
    <property type="match status" value="1"/>
</dbReference>
<dbReference type="SUPFAM" id="SSF51445">
    <property type="entry name" value="(Trans)glycosidases"/>
    <property type="match status" value="1"/>
</dbReference>
<dbReference type="InterPro" id="IPR018087">
    <property type="entry name" value="Glyco_hydro_5_CS"/>
</dbReference>
<dbReference type="EMBL" id="CP041666">
    <property type="protein sequence ID" value="QDP42240.1"/>
    <property type="molecule type" value="Genomic_DNA"/>
</dbReference>
<evidence type="ECO:0000256" key="6">
    <source>
        <dbReference type="ARBA" id="ARBA00023295"/>
    </source>
</evidence>
<dbReference type="Proteomes" id="UP000315215">
    <property type="component" value="Chromosome"/>
</dbReference>
<evidence type="ECO:0000256" key="2">
    <source>
        <dbReference type="ARBA" id="ARBA00005641"/>
    </source>
</evidence>
<evidence type="ECO:0000256" key="3">
    <source>
        <dbReference type="ARBA" id="ARBA00012601"/>
    </source>
</evidence>
<evidence type="ECO:0000313" key="11">
    <source>
        <dbReference type="EMBL" id="QDP42240.1"/>
    </source>
</evidence>
<feature type="domain" description="Carbohydrate binding module family 17/28" evidence="10">
    <location>
        <begin position="565"/>
        <end position="739"/>
    </location>
</feature>
<comment type="catalytic activity">
    <reaction evidence="1">
        <text>Endohydrolysis of (1-&gt;4)-beta-D-glucosidic linkages in cellulose, lichenin and cereal beta-D-glucans.</text>
        <dbReference type="EC" id="3.2.1.4"/>
    </reaction>
</comment>
<dbReference type="GO" id="GO:0030245">
    <property type="term" value="P:cellulose catabolic process"/>
    <property type="evidence" value="ECO:0007669"/>
    <property type="project" value="UniProtKB-KW"/>
</dbReference>
<comment type="similarity">
    <text evidence="2">Belongs to the glycosyl hydrolase 5 (cellulase A) family.</text>
</comment>
<dbReference type="InterPro" id="IPR001547">
    <property type="entry name" value="Glyco_hydro_5"/>
</dbReference>
<name>A0A516KLH8_9BACI</name>
<keyword evidence="6" id="KW-0326">Glycosidase</keyword>
<dbReference type="InterPro" id="IPR017853">
    <property type="entry name" value="GH"/>
</dbReference>
<evidence type="ECO:0000256" key="5">
    <source>
        <dbReference type="ARBA" id="ARBA00023001"/>
    </source>
</evidence>
<keyword evidence="4 11" id="KW-0378">Hydrolase</keyword>
<dbReference type="GO" id="GO:0008810">
    <property type="term" value="F:cellulase activity"/>
    <property type="evidence" value="ECO:0007669"/>
    <property type="project" value="UniProtKB-EC"/>
</dbReference>
<keyword evidence="7" id="KW-0119">Carbohydrate metabolism</keyword>
<keyword evidence="12" id="KW-1185">Reference proteome</keyword>
<keyword evidence="7" id="KW-0624">Polysaccharide degradation</keyword>
<evidence type="ECO:0000256" key="1">
    <source>
        <dbReference type="ARBA" id="ARBA00000966"/>
    </source>
</evidence>
<reference evidence="11 12" key="1">
    <citation type="submission" date="2019-07" db="EMBL/GenBank/DDBJ databases">
        <authorList>
            <person name="Li J."/>
        </authorList>
    </citation>
    <scope>NUCLEOTIDE SEQUENCE [LARGE SCALE GENOMIC DNA]</scope>
    <source>
        <strain evidence="11 12">TKL69</strain>
    </source>
</reference>
<evidence type="ECO:0000259" key="9">
    <source>
        <dbReference type="Pfam" id="PF00150"/>
    </source>
</evidence>
<feature type="domain" description="Carbohydrate binding module family 17/28" evidence="10">
    <location>
        <begin position="378"/>
        <end position="544"/>
    </location>
</feature>
<sequence length="915" mass="99974">MMMIVGLITTLFPSSIFAAESDYDNLIVDTAKKPSEAGALQIIDHNGMKTLGDQNGNPIQLRGMSTHGLQWFPDILNKNAFSALANDWDANVVRLAMYVGEDGYASNPEVIKQRVIDGIELAIANDMYVIVDWHVHAPGDPTADVYSGAMDFFKEISSLYPNNPHIIYEVANEPNPNEPGVTNDAAGWQVIKSYAEPIIQMLRDTGNENLVIVGSPNWSQRPDLAADNPIDDDNTIYTVHFYSGTHAPSDNSLDRENVMSNARYAIENGVAVFASEWGTSEASGNNGPFLEEADAWIDFLNGNNISWVNWSLTNKNETSAAFLPYILGKHDATSLDPGEDQVWAVDELSVSGEYVRARIKGIPYEPIDRTEREDFTETIWNFDDGTLQGFGVNADSPIQDVVVSNVDGKLHIDPKGASNDLSDGNYWANMRLSADGTTVRPDLFGAEELRMDVYADQPTTVSIAAIPQSADHGWANPLNAVQVVPEDFKVQEDGTYKATLTITKADAPNLEAIAKDANDSILTNIVLFVGTENGGPVSIDNIAVSGNRAVVEEPVVHDELGTPSLPSTFEDGTRQGWAWDGGSGVKTALTIESANGSNALSWTAAYPEVKPDDAWASAPRLMLGGINATRGENDYLTFDFYLKPDRATQGALSLNLAFAPPSLGYWAQAVETVDIDLEALDQKNVTEDGLFHYEVAFDLTQIRDGKVIEPDTLLRDITLIVADVDSDFAGTMYVDNVRFEKDQTAPEISVSGVEDGQRFLVGQDVSVTPTVSDQFDKNPAVTYDEKLDTTKPGTHTYTVTATDRSGNTSQLDIEYVVYSYSGVLPPVKSDHVFKKNRTVPVKFTLDDGVLEGASASLHILDENGKEVHVGEFDSKENRYMYHLRTKALSVGDYTGSIVMELDGNTIVKTFSFTVR</sequence>
<proteinExistence type="inferred from homology"/>
<dbReference type="OrthoDB" id="154460at2"/>
<dbReference type="SUPFAM" id="SSF49785">
    <property type="entry name" value="Galactose-binding domain-like"/>
    <property type="match status" value="2"/>
</dbReference>
<dbReference type="Gene3D" id="2.60.120.260">
    <property type="entry name" value="Galactose-binding domain-like"/>
    <property type="match status" value="2"/>
</dbReference>
<feature type="domain" description="Glycoside hydrolase family 5" evidence="9">
    <location>
        <begin position="53"/>
        <end position="316"/>
    </location>
</feature>
<dbReference type="PANTHER" id="PTHR34142">
    <property type="entry name" value="ENDO-BETA-1,4-GLUCANASE A"/>
    <property type="match status" value="1"/>
</dbReference>
<protein>
    <recommendedName>
        <fullName evidence="3">cellulase</fullName>
        <ecNumber evidence="3">3.2.1.4</ecNumber>
    </recommendedName>
</protein>
<dbReference type="Pfam" id="PF03424">
    <property type="entry name" value="CBM_17_28"/>
    <property type="match status" value="2"/>
</dbReference>
<feature type="chain" id="PRO_5022048670" description="cellulase" evidence="8">
    <location>
        <begin position="19"/>
        <end position="915"/>
    </location>
</feature>
<evidence type="ECO:0000256" key="7">
    <source>
        <dbReference type="ARBA" id="ARBA00023326"/>
    </source>
</evidence>
<dbReference type="PROSITE" id="PS00659">
    <property type="entry name" value="GLYCOSYL_HYDROL_F5"/>
    <property type="match status" value="1"/>
</dbReference>
<organism evidence="11 12">
    <name type="scientific">Radiobacillus deserti</name>
    <dbReference type="NCBI Taxonomy" id="2594883"/>
    <lineage>
        <taxon>Bacteria</taxon>
        <taxon>Bacillati</taxon>
        <taxon>Bacillota</taxon>
        <taxon>Bacilli</taxon>
        <taxon>Bacillales</taxon>
        <taxon>Bacillaceae</taxon>
        <taxon>Radiobacillus</taxon>
    </lineage>
</organism>
<dbReference type="InterPro" id="IPR005086">
    <property type="entry name" value="CBM17/28"/>
</dbReference>
<feature type="signal peptide" evidence="8">
    <location>
        <begin position="1"/>
        <end position="18"/>
    </location>
</feature>
<evidence type="ECO:0000256" key="4">
    <source>
        <dbReference type="ARBA" id="ARBA00022801"/>
    </source>
</evidence>
<evidence type="ECO:0000259" key="10">
    <source>
        <dbReference type="Pfam" id="PF03424"/>
    </source>
</evidence>
<dbReference type="KEGG" id="aqt:FN924_16515"/>
<evidence type="ECO:0000313" key="12">
    <source>
        <dbReference type="Proteomes" id="UP000315215"/>
    </source>
</evidence>
<dbReference type="EC" id="3.2.1.4" evidence="3"/>
<dbReference type="Pfam" id="PF00150">
    <property type="entry name" value="Cellulase"/>
    <property type="match status" value="1"/>
</dbReference>
<dbReference type="Gene3D" id="2.60.40.10">
    <property type="entry name" value="Immunoglobulins"/>
    <property type="match status" value="1"/>
</dbReference>
<evidence type="ECO:0000256" key="8">
    <source>
        <dbReference type="SAM" id="SignalP"/>
    </source>
</evidence>
<gene>
    <name evidence="11" type="ORF">FN924_16515</name>
</gene>
<dbReference type="Gene3D" id="3.20.20.80">
    <property type="entry name" value="Glycosidases"/>
    <property type="match status" value="1"/>
</dbReference>
<dbReference type="InterPro" id="IPR013783">
    <property type="entry name" value="Ig-like_fold"/>
</dbReference>
<dbReference type="InterPro" id="IPR008979">
    <property type="entry name" value="Galactose-bd-like_sf"/>
</dbReference>
<accession>A0A516KLH8</accession>
<keyword evidence="8" id="KW-0732">Signal</keyword>
<keyword evidence="5" id="KW-0136">Cellulose degradation</keyword>
<dbReference type="AlphaFoldDB" id="A0A516KLH8"/>